<organism evidence="1 2">
    <name type="scientific">Enterococcus alishanensis</name>
    <dbReference type="NCBI Taxonomy" id="1303817"/>
    <lineage>
        <taxon>Bacteria</taxon>
        <taxon>Bacillati</taxon>
        <taxon>Bacillota</taxon>
        <taxon>Bacilli</taxon>
        <taxon>Lactobacillales</taxon>
        <taxon>Enterococcaceae</taxon>
        <taxon>Enterococcus</taxon>
    </lineage>
</organism>
<dbReference type="RefSeq" id="WP_218324489.1">
    <property type="nucleotide sequence ID" value="NZ_JAHUZB010000001.1"/>
</dbReference>
<dbReference type="Proteomes" id="UP000774130">
    <property type="component" value="Unassembled WGS sequence"/>
</dbReference>
<evidence type="ECO:0000313" key="1">
    <source>
        <dbReference type="EMBL" id="MBV7389427.1"/>
    </source>
</evidence>
<protein>
    <submittedName>
        <fullName evidence="1">Uncharacterized protein</fullName>
    </submittedName>
</protein>
<sequence length="278" mass="30513">MKNILKNKKIVGAIAVVSILFIGLFAYAKYIEVQSEDQPIKARDMYFTSNYLLEDNPSSEADYTLSNWIAGDSIGLKLKNFPDAERFTEVPIDYTIILDGGATSFRTEASGANDTSYSNTLAASDVKTRQTTDDINIILPDDFLSGVEERKVRVKATVTAPYRYELSADFLIKKAASGYTYSVEDSASSPYAKVTVTADTATALTLSWSNDTVAPDQTNSIFFGKTIVNGIGDARSIQLDTLNSGESIVFYMLKYRPDEVYTNQSADVFFVSGLAVNN</sequence>
<evidence type="ECO:0000313" key="2">
    <source>
        <dbReference type="Proteomes" id="UP000774130"/>
    </source>
</evidence>
<dbReference type="EMBL" id="JAHUZB010000001">
    <property type="protein sequence ID" value="MBV7389427.1"/>
    <property type="molecule type" value="Genomic_DNA"/>
</dbReference>
<reference evidence="1 2" key="1">
    <citation type="submission" date="2021-06" db="EMBL/GenBank/DDBJ databases">
        <title>Enterococcus alishanensis sp. nov., a novel lactic acid bacterium isolated from fresh coffee beans.</title>
        <authorList>
            <person name="Chen Y.-S."/>
        </authorList>
    </citation>
    <scope>NUCLEOTIDE SEQUENCE [LARGE SCALE GENOMIC DNA]</scope>
    <source>
        <strain evidence="1 2">ALS3</strain>
    </source>
</reference>
<gene>
    <name evidence="1" type="ORF">KUA55_01950</name>
</gene>
<name>A0ABS6T943_9ENTE</name>
<keyword evidence="2" id="KW-1185">Reference proteome</keyword>
<proteinExistence type="predicted"/>
<accession>A0ABS6T943</accession>
<comment type="caution">
    <text evidence="1">The sequence shown here is derived from an EMBL/GenBank/DDBJ whole genome shotgun (WGS) entry which is preliminary data.</text>
</comment>